<dbReference type="EMBL" id="JACKTI010000038">
    <property type="protein sequence ID" value="MCV7024454.1"/>
    <property type="molecule type" value="Genomic_DNA"/>
</dbReference>
<evidence type="ECO:0000313" key="3">
    <source>
        <dbReference type="EMBL" id="MCV7024454.1"/>
    </source>
</evidence>
<dbReference type="AlphaFoldDB" id="A0AAW5SL21"/>
<feature type="compositionally biased region" description="Polar residues" evidence="1">
    <location>
        <begin position="93"/>
        <end position="102"/>
    </location>
</feature>
<feature type="region of interest" description="Disordered" evidence="1">
    <location>
        <begin position="82"/>
        <end position="110"/>
    </location>
</feature>
<accession>A0AAW5SL21</accession>
<sequence length="110" mass="12141">MSWLLVGLIPGLLMAATLGLQRLEAGLHRDTVSATDVAQFFEHAEPLDVDTLARDGMSRALDGLRLRQHVAHAATSGSTAVIRDEDLPVRPYPQQTMNPEFQQTRHADRV</sequence>
<dbReference type="Proteomes" id="UP000069773">
    <property type="component" value="Unassembled WGS sequence"/>
</dbReference>
<organism evidence="3 5">
    <name type="scientific">Mycolicibacterium novocastrense</name>
    <name type="common">Mycobacterium novocastrense</name>
    <dbReference type="NCBI Taxonomy" id="59813"/>
    <lineage>
        <taxon>Bacteria</taxon>
        <taxon>Bacillati</taxon>
        <taxon>Actinomycetota</taxon>
        <taxon>Actinomycetes</taxon>
        <taxon>Mycobacteriales</taxon>
        <taxon>Mycobacteriaceae</taxon>
        <taxon>Mycolicibacterium</taxon>
    </lineage>
</organism>
<reference evidence="3" key="3">
    <citation type="journal article" date="2022" name="BMC Genomics">
        <title>Comparative genome analysis of mycobacteria focusing on tRNA and non-coding RNA.</title>
        <authorList>
            <person name="Behra P.R.K."/>
            <person name="Pettersson B.M.F."/>
            <person name="Ramesh M."/>
            <person name="Das S."/>
            <person name="Dasgupta S."/>
            <person name="Kirsebom L.A."/>
        </authorList>
    </citation>
    <scope>NUCLEOTIDE SEQUENCE</scope>
    <source>
        <strain evidence="3">DSM 44203</strain>
    </source>
</reference>
<evidence type="ECO:0000313" key="4">
    <source>
        <dbReference type="Proteomes" id="UP000069773"/>
    </source>
</evidence>
<reference evidence="2 4" key="1">
    <citation type="journal article" date="2016" name="Genome Announc.">
        <title>Draft Genome Sequences of Five Rapidly Growing Mycobacterium Species, M. thermoresistibile, M. fortuitum subsp. acetamidolyticum, M. canariasense, M. brisbanense, and M. novocastrense.</title>
        <authorList>
            <person name="Katahira K."/>
            <person name="Ogura Y."/>
            <person name="Gotoh Y."/>
            <person name="Hayashi T."/>
        </authorList>
    </citation>
    <scope>NUCLEOTIDE SEQUENCE [LARGE SCALE GENOMIC DNA]</scope>
    <source>
        <strain evidence="2 4">JCM18114</strain>
    </source>
</reference>
<keyword evidence="4" id="KW-1185">Reference proteome</keyword>
<protein>
    <submittedName>
        <fullName evidence="3">Uncharacterized protein</fullName>
    </submittedName>
</protein>
<dbReference type="EMBL" id="BCTA01000069">
    <property type="protein sequence ID" value="GAT11551.1"/>
    <property type="molecule type" value="Genomic_DNA"/>
</dbReference>
<proteinExistence type="predicted"/>
<comment type="caution">
    <text evidence="3">The sequence shown here is derived from an EMBL/GenBank/DDBJ whole genome shotgun (WGS) entry which is preliminary data.</text>
</comment>
<evidence type="ECO:0000313" key="2">
    <source>
        <dbReference type="EMBL" id="GAT11551.1"/>
    </source>
</evidence>
<dbReference type="Proteomes" id="UP001207528">
    <property type="component" value="Unassembled WGS sequence"/>
</dbReference>
<evidence type="ECO:0000313" key="5">
    <source>
        <dbReference type="Proteomes" id="UP001207528"/>
    </source>
</evidence>
<reference evidence="3" key="2">
    <citation type="submission" date="2020-07" db="EMBL/GenBank/DDBJ databases">
        <authorList>
            <person name="Pettersson B.M.F."/>
            <person name="Behra P.R.K."/>
            <person name="Ramesh M."/>
            <person name="Das S."/>
            <person name="Dasgupta S."/>
            <person name="Kirsebom L.A."/>
        </authorList>
    </citation>
    <scope>NUCLEOTIDE SEQUENCE</scope>
    <source>
        <strain evidence="3">DSM 44203</strain>
    </source>
</reference>
<name>A0AAW5SL21_MYCNV</name>
<evidence type="ECO:0000256" key="1">
    <source>
        <dbReference type="SAM" id="MobiDB-lite"/>
    </source>
</evidence>
<gene>
    <name evidence="3" type="ORF">H7I77_14045</name>
    <name evidence="2" type="ORF">RMCN_4684</name>
</gene>